<proteinExistence type="predicted"/>
<evidence type="ECO:0000313" key="3">
    <source>
        <dbReference type="EMBL" id="KAK6589417.1"/>
    </source>
</evidence>
<keyword evidence="1" id="KW-0812">Transmembrane</keyword>
<feature type="transmembrane region" description="Helical" evidence="1">
    <location>
        <begin position="103"/>
        <end position="125"/>
    </location>
</feature>
<keyword evidence="2" id="KW-0732">Signal</keyword>
<name>A0AAV9XXM0_9CRYT</name>
<keyword evidence="1" id="KW-0472">Membrane</keyword>
<feature type="signal peptide" evidence="2">
    <location>
        <begin position="1"/>
        <end position="19"/>
    </location>
</feature>
<sequence>MKYLFLLLLFTIGYNSLLCLKSDNKIRLSAINGSHLSNNLKVNNQMRAKGETLNTNFISRTEIINKSRDTSIHSDNAKGMPEEYNIGPNSLRTSEIIYNGTQVITLLLFIMVLFVGLFILTIIIFPKYAKKLGFKRKNEDDNTNEQELTDVSLQEESGDKNITNYTDNKDDSKINKFESIHSRKVLPNNYFEFENISDSNSKNQFPRNLALTLNRSKNYSLRRHSLISDGSSDNCKIASRPRSSSSLPFVQAFTDTMDESTTGDESTCRVSKGTTLKNLLKKKNNSNADVYHNSNNKNLDDFESSSFMSNSLAAVDDEESSNSPTSASAVVAIQMSELLARWNPKKDSRLIQKSNFVNNIRSNNNNITFDKLGNKGFFSNNSK</sequence>
<feature type="chain" id="PRO_5043440851" evidence="2">
    <location>
        <begin position="20"/>
        <end position="383"/>
    </location>
</feature>
<dbReference type="AlphaFoldDB" id="A0AAV9XXM0"/>
<evidence type="ECO:0000313" key="4">
    <source>
        <dbReference type="Proteomes" id="UP001311799"/>
    </source>
</evidence>
<accession>A0AAV9XXM0</accession>
<keyword evidence="1" id="KW-1133">Transmembrane helix</keyword>
<evidence type="ECO:0000256" key="1">
    <source>
        <dbReference type="SAM" id="Phobius"/>
    </source>
</evidence>
<keyword evidence="4" id="KW-1185">Reference proteome</keyword>
<reference evidence="3 4" key="1">
    <citation type="submission" date="2023-10" db="EMBL/GenBank/DDBJ databases">
        <title>Comparative genomics analysis reveals potential genetic determinants of host preference in Cryptosporidium xiaoi.</title>
        <authorList>
            <person name="Xiao L."/>
            <person name="Li J."/>
        </authorList>
    </citation>
    <scope>NUCLEOTIDE SEQUENCE [LARGE SCALE GENOMIC DNA]</scope>
    <source>
        <strain evidence="3 4">52996</strain>
    </source>
</reference>
<dbReference type="EMBL" id="JAWDEY010000012">
    <property type="protein sequence ID" value="KAK6589417.1"/>
    <property type="molecule type" value="Genomic_DNA"/>
</dbReference>
<dbReference type="Proteomes" id="UP001311799">
    <property type="component" value="Unassembled WGS sequence"/>
</dbReference>
<organism evidence="3 4">
    <name type="scientific">Cryptosporidium xiaoi</name>
    <dbReference type="NCBI Taxonomy" id="659607"/>
    <lineage>
        <taxon>Eukaryota</taxon>
        <taxon>Sar</taxon>
        <taxon>Alveolata</taxon>
        <taxon>Apicomplexa</taxon>
        <taxon>Conoidasida</taxon>
        <taxon>Coccidia</taxon>
        <taxon>Eucoccidiorida</taxon>
        <taxon>Eimeriorina</taxon>
        <taxon>Cryptosporidiidae</taxon>
        <taxon>Cryptosporidium</taxon>
    </lineage>
</organism>
<evidence type="ECO:0000256" key="2">
    <source>
        <dbReference type="SAM" id="SignalP"/>
    </source>
</evidence>
<protein>
    <submittedName>
        <fullName evidence="3">Uncharacterized protein</fullName>
    </submittedName>
</protein>
<comment type="caution">
    <text evidence="3">The sequence shown here is derived from an EMBL/GenBank/DDBJ whole genome shotgun (WGS) entry which is preliminary data.</text>
</comment>
<gene>
    <name evidence="3" type="ORF">RS030_203236</name>
</gene>